<dbReference type="PANTHER" id="PTHR21210:SF0">
    <property type="entry name" value="TRNA (URACIL-O(2)-)-METHYLTRANSFERASE-RELATED"/>
    <property type="match status" value="1"/>
</dbReference>
<dbReference type="STRING" id="45286.A0A0X8HW26"/>
<dbReference type="GO" id="GO:0030488">
    <property type="term" value="P:tRNA methylation"/>
    <property type="evidence" value="ECO:0007669"/>
    <property type="project" value="UniProtKB-UniRule"/>
</dbReference>
<evidence type="ECO:0000256" key="2">
    <source>
        <dbReference type="ARBA" id="ARBA00009056"/>
    </source>
</evidence>
<comment type="function">
    <text evidence="11">Adenosyl-L-methionine (AdoMet)-dependent tRNA (uracil-O(2)-)-methyltransferase.</text>
</comment>
<name>A0A0X8HW26_9SACH</name>
<comment type="similarity">
    <text evidence="2 11">Belongs to the TRM44 family.</text>
</comment>
<organism evidence="12 13">
    <name type="scientific">Eremothecium sinecaudum</name>
    <dbReference type="NCBI Taxonomy" id="45286"/>
    <lineage>
        <taxon>Eukaryota</taxon>
        <taxon>Fungi</taxon>
        <taxon>Dikarya</taxon>
        <taxon>Ascomycota</taxon>
        <taxon>Saccharomycotina</taxon>
        <taxon>Saccharomycetes</taxon>
        <taxon>Saccharomycetales</taxon>
        <taxon>Saccharomycetaceae</taxon>
        <taxon>Eremothecium</taxon>
    </lineage>
</organism>
<keyword evidence="9 11" id="KW-0819">tRNA processing</keyword>
<evidence type="ECO:0000256" key="11">
    <source>
        <dbReference type="RuleBase" id="RU368004"/>
    </source>
</evidence>
<dbReference type="PANTHER" id="PTHR21210">
    <property type="entry name" value="TRNA (URACIL-O(2)-)-METHYLTRANSFERASE-RELATED"/>
    <property type="match status" value="1"/>
</dbReference>
<dbReference type="EC" id="2.1.1.211" evidence="3 11"/>
<proteinExistence type="inferred from homology"/>
<keyword evidence="5 11" id="KW-0963">Cytoplasm</keyword>
<comment type="catalytic activity">
    <reaction evidence="10 11">
        <text>uridine(44) in tRNA(Ser) + S-adenosyl-L-methionine = 2'-O-methyluridine(44) in tRNA(Ser) + S-adenosyl-L-homocysteine + H(+)</text>
        <dbReference type="Rhea" id="RHEA:43100"/>
        <dbReference type="Rhea" id="RHEA-COMP:10339"/>
        <dbReference type="Rhea" id="RHEA-COMP:10340"/>
        <dbReference type="ChEBI" id="CHEBI:15378"/>
        <dbReference type="ChEBI" id="CHEBI:57856"/>
        <dbReference type="ChEBI" id="CHEBI:59789"/>
        <dbReference type="ChEBI" id="CHEBI:65315"/>
        <dbReference type="ChEBI" id="CHEBI:74478"/>
        <dbReference type="EC" id="2.1.1.211"/>
    </reaction>
</comment>
<evidence type="ECO:0000256" key="3">
    <source>
        <dbReference type="ARBA" id="ARBA00012795"/>
    </source>
</evidence>
<dbReference type="Pfam" id="PF07757">
    <property type="entry name" value="AdoMet_MTase"/>
    <property type="match status" value="1"/>
</dbReference>
<dbReference type="AlphaFoldDB" id="A0A0X8HW26"/>
<keyword evidence="8 11" id="KW-0949">S-adenosyl-L-methionine</keyword>
<keyword evidence="6 11" id="KW-0489">Methyltransferase</keyword>
<dbReference type="OrthoDB" id="10047021at2759"/>
<evidence type="ECO:0000256" key="8">
    <source>
        <dbReference type="ARBA" id="ARBA00022691"/>
    </source>
</evidence>
<dbReference type="GO" id="GO:0141101">
    <property type="term" value="F:tRNA(Ser) (uridine(44)-2'-O-)-methyltransferase activity"/>
    <property type="evidence" value="ECO:0007669"/>
    <property type="project" value="UniProtKB-EC"/>
</dbReference>
<dbReference type="InterPro" id="IPR011671">
    <property type="entry name" value="tRNA_uracil_MeTrfase"/>
</dbReference>
<dbReference type="GO" id="GO:0005737">
    <property type="term" value="C:cytoplasm"/>
    <property type="evidence" value="ECO:0007669"/>
    <property type="project" value="UniProtKB-SubCell"/>
</dbReference>
<evidence type="ECO:0000313" key="12">
    <source>
        <dbReference type="EMBL" id="AMD22566.1"/>
    </source>
</evidence>
<evidence type="ECO:0000256" key="1">
    <source>
        <dbReference type="ARBA" id="ARBA00004496"/>
    </source>
</evidence>
<evidence type="ECO:0000256" key="7">
    <source>
        <dbReference type="ARBA" id="ARBA00022679"/>
    </source>
</evidence>
<comment type="subcellular location">
    <subcellularLocation>
        <location evidence="1 11">Cytoplasm</location>
    </subcellularLocation>
</comment>
<evidence type="ECO:0000256" key="9">
    <source>
        <dbReference type="ARBA" id="ARBA00022694"/>
    </source>
</evidence>
<evidence type="ECO:0000313" key="13">
    <source>
        <dbReference type="Proteomes" id="UP000243052"/>
    </source>
</evidence>
<evidence type="ECO:0000256" key="6">
    <source>
        <dbReference type="ARBA" id="ARBA00022603"/>
    </source>
</evidence>
<gene>
    <name evidence="12" type="ORF">AW171_hschr84615</name>
</gene>
<evidence type="ECO:0000256" key="4">
    <source>
        <dbReference type="ARBA" id="ARBA00017788"/>
    </source>
</evidence>
<dbReference type="Proteomes" id="UP000243052">
    <property type="component" value="Chromosome viii"/>
</dbReference>
<keyword evidence="7 11" id="KW-0808">Transferase</keyword>
<accession>A0A0X8HW26</accession>
<dbReference type="RefSeq" id="XP_017989562.1">
    <property type="nucleotide sequence ID" value="XM_018134166.1"/>
</dbReference>
<dbReference type="EMBL" id="CP014248">
    <property type="protein sequence ID" value="AMD22566.1"/>
    <property type="molecule type" value="Genomic_DNA"/>
</dbReference>
<protein>
    <recommendedName>
        <fullName evidence="4 11">tRNA (uracil-O(2)-)-methyltransferase</fullName>
        <ecNumber evidence="3 11">2.1.1.211</ecNumber>
    </recommendedName>
</protein>
<evidence type="ECO:0000256" key="5">
    <source>
        <dbReference type="ARBA" id="ARBA00022490"/>
    </source>
</evidence>
<reference evidence="12 13" key="1">
    <citation type="submission" date="2016-01" db="EMBL/GenBank/DDBJ databases">
        <title>Genome sequence of the yeast Holleya sinecauda.</title>
        <authorList>
            <person name="Dietrich F.S."/>
        </authorList>
    </citation>
    <scope>NUCLEOTIDE SEQUENCE [LARGE SCALE GENOMIC DNA]</scope>
    <source>
        <strain evidence="12 13">ATCC 58844</strain>
    </source>
</reference>
<keyword evidence="13" id="KW-1185">Reference proteome</keyword>
<evidence type="ECO:0000256" key="10">
    <source>
        <dbReference type="ARBA" id="ARBA00047957"/>
    </source>
</evidence>
<sequence length="530" mass="60271">MLDYCVKEPSVLGPKWVAVYSTSEQVPFQKEHFETAMNNVIKHPNVNSTVIMRADILINKEYDVSSSDLVRSKSTDIPVINDSKVITVDIDDLRPRQVDTELQLTTKHEIVRRLIPRNPYKDPIINQTCLVMNSKSDKNTSLIVYVPHFDDPELCPFYIPKVGAVGILLHAGRLSVHYLPFPGGSSELEDEESRMVRTARRLLHTAERHSTGSMNGYRKRVEHDVIVDKVLFQDTYIKLKTKYSRWLIDHWVESTNPGKHVFEDIAIAAFLIELWKKIYGPENPQDKFEFRDLGCGNGILCYILIMEGFKGMGIDARRRKSWEIYSEEVSYCLKEQVIVPSILLRPHPEVKKLNPALEHNGGLFPVLIQTPNMLAPVNMLYSSADLINSSHVNICEFPENTFIIGNHSDELTCWIPLLGYPFMVIPCCSHSLNGSKVRFRCSKATVAKHGNSMYAGLVEHVDYLARAVGWDVEKEMLRIPSTRNAALVGYRNHNFQFPFGKVYELIIQDGGADGWVSNTIALMKQASRSH</sequence>
<dbReference type="GeneID" id="28725925"/>